<accession>A0A6C2UEA3</accession>
<evidence type="ECO:0000313" key="3">
    <source>
        <dbReference type="Proteomes" id="UP000346198"/>
    </source>
</evidence>
<feature type="domain" description="PIN" evidence="1">
    <location>
        <begin position="4"/>
        <end position="121"/>
    </location>
</feature>
<dbReference type="InterPro" id="IPR052919">
    <property type="entry name" value="TA_system_RNase"/>
</dbReference>
<dbReference type="InterPro" id="IPR029060">
    <property type="entry name" value="PIN-like_dom_sf"/>
</dbReference>
<organism evidence="2 3">
    <name type="scientific">Pontiella sulfatireligans</name>
    <dbReference type="NCBI Taxonomy" id="2750658"/>
    <lineage>
        <taxon>Bacteria</taxon>
        <taxon>Pseudomonadati</taxon>
        <taxon>Kiritimatiellota</taxon>
        <taxon>Kiritimatiellia</taxon>
        <taxon>Kiritimatiellales</taxon>
        <taxon>Pontiellaceae</taxon>
        <taxon>Pontiella</taxon>
    </lineage>
</organism>
<dbReference type="PANTHER" id="PTHR36173">
    <property type="entry name" value="RIBONUCLEASE VAPC16-RELATED"/>
    <property type="match status" value="1"/>
</dbReference>
<protein>
    <recommendedName>
        <fullName evidence="1">PIN domain-containing protein</fullName>
    </recommendedName>
</protein>
<name>A0A6C2UEA3_9BACT</name>
<dbReference type="SUPFAM" id="SSF88723">
    <property type="entry name" value="PIN domain-like"/>
    <property type="match status" value="1"/>
</dbReference>
<keyword evidence="3" id="KW-1185">Reference proteome</keyword>
<gene>
    <name evidence="2" type="ORF">SCARR_00553</name>
</gene>
<sequence>MKLLLDTHAFIWAVMDTAKLSPTAKFHLLKPGSDVYVSAVSLWEIAIKHALGKLDLKGVDPLELAGYATGKMGFKLLDLDAELAAGYESVPAKHPDPFDRMLIHQAVALGLHVVSADKRFPLYVEHGLKLIW</sequence>
<evidence type="ECO:0000259" key="1">
    <source>
        <dbReference type="Pfam" id="PF01850"/>
    </source>
</evidence>
<dbReference type="PANTHER" id="PTHR36173:SF2">
    <property type="entry name" value="RIBONUCLEASE VAPC16"/>
    <property type="match status" value="1"/>
</dbReference>
<dbReference type="RefSeq" id="WP_136059976.1">
    <property type="nucleotide sequence ID" value="NZ_CAAHFH010000001.1"/>
</dbReference>
<reference evidence="2 3" key="1">
    <citation type="submission" date="2019-04" db="EMBL/GenBank/DDBJ databases">
        <authorList>
            <person name="Van Vliet M D."/>
        </authorList>
    </citation>
    <scope>NUCLEOTIDE SEQUENCE [LARGE SCALE GENOMIC DNA]</scope>
    <source>
        <strain evidence="2 3">F21</strain>
    </source>
</reference>
<proteinExistence type="predicted"/>
<dbReference type="InterPro" id="IPR002716">
    <property type="entry name" value="PIN_dom"/>
</dbReference>
<dbReference type="InterPro" id="IPR041705">
    <property type="entry name" value="PIN_Sll0205"/>
</dbReference>
<dbReference type="Proteomes" id="UP000346198">
    <property type="component" value="Unassembled WGS sequence"/>
</dbReference>
<dbReference type="Pfam" id="PF01850">
    <property type="entry name" value="PIN"/>
    <property type="match status" value="1"/>
</dbReference>
<evidence type="ECO:0000313" key="2">
    <source>
        <dbReference type="EMBL" id="VGO18500.1"/>
    </source>
</evidence>
<dbReference type="Gene3D" id="3.40.50.1010">
    <property type="entry name" value="5'-nuclease"/>
    <property type="match status" value="1"/>
</dbReference>
<dbReference type="CDD" id="cd09872">
    <property type="entry name" value="PIN_Sll0205-like"/>
    <property type="match status" value="1"/>
</dbReference>
<dbReference type="EMBL" id="CAAHFH010000001">
    <property type="protein sequence ID" value="VGO18500.1"/>
    <property type="molecule type" value="Genomic_DNA"/>
</dbReference>
<dbReference type="AlphaFoldDB" id="A0A6C2UEA3"/>